<dbReference type="PATRIC" id="fig|883096.3.peg.2175"/>
<dbReference type="HOGENOM" id="CLU_397698_0_0_10"/>
<feature type="non-terminal residue" evidence="2">
    <location>
        <position position="1"/>
    </location>
</feature>
<dbReference type="Proteomes" id="UP000006085">
    <property type="component" value="Unassembled WGS sequence"/>
</dbReference>
<keyword evidence="1" id="KW-0175">Coiled coil</keyword>
<evidence type="ECO:0000256" key="1">
    <source>
        <dbReference type="SAM" id="Coils"/>
    </source>
</evidence>
<dbReference type="eggNOG" id="COG3209">
    <property type="taxonomic scope" value="Bacteria"/>
</dbReference>
<organism evidence="2 3">
    <name type="scientific">Bergeyella zoohelcum ATCC 43767</name>
    <dbReference type="NCBI Taxonomy" id="883096"/>
    <lineage>
        <taxon>Bacteria</taxon>
        <taxon>Pseudomonadati</taxon>
        <taxon>Bacteroidota</taxon>
        <taxon>Flavobacteriia</taxon>
        <taxon>Flavobacteriales</taxon>
        <taxon>Weeksellaceae</taxon>
        <taxon>Bergeyella</taxon>
    </lineage>
</organism>
<reference evidence="2 3" key="1">
    <citation type="submission" date="2012-07" db="EMBL/GenBank/DDBJ databases">
        <title>The Genome Sequence of Bergeyella zoohelcum ATCC 43767.</title>
        <authorList>
            <consortium name="The Broad Institute Genome Sequencing Platform"/>
            <person name="Earl A."/>
            <person name="Ward D."/>
            <person name="Feldgarden M."/>
            <person name="Gevers D."/>
            <person name="Huys G."/>
            <person name="Walker B."/>
            <person name="Young S.K."/>
            <person name="Zeng Q."/>
            <person name="Gargeya S."/>
            <person name="Fitzgerald M."/>
            <person name="Haas B."/>
            <person name="Abouelleil A."/>
            <person name="Alvarado L."/>
            <person name="Arachchi H.M."/>
            <person name="Berlin A.M."/>
            <person name="Chapman S.B."/>
            <person name="Goldberg J."/>
            <person name="Griggs A."/>
            <person name="Gujja S."/>
            <person name="Hansen M."/>
            <person name="Howarth C."/>
            <person name="Imamovic A."/>
            <person name="Larimer J."/>
            <person name="McCowen C."/>
            <person name="Montmayeur A."/>
            <person name="Murphy C."/>
            <person name="Neiman D."/>
            <person name="Pearson M."/>
            <person name="Priest M."/>
            <person name="Roberts A."/>
            <person name="Saif S."/>
            <person name="Shea T."/>
            <person name="Sisk P."/>
            <person name="Sykes S."/>
            <person name="Wortman J."/>
            <person name="Nusbaum C."/>
            <person name="Birren B."/>
        </authorList>
    </citation>
    <scope>NUCLEOTIDE SEQUENCE [LARGE SCALE GENOMIC DNA]</scope>
    <source>
        <strain evidence="2 3">ATCC 43767</strain>
    </source>
</reference>
<dbReference type="EMBL" id="AGYA01000040">
    <property type="protein sequence ID" value="EKB54077.1"/>
    <property type="molecule type" value="Genomic_DNA"/>
</dbReference>
<sequence length="693" mass="77214">YLADTKVKVSFNNIKLNTDRKLIEGVIETTYDPTEKNIVNVGDILNDLGNLIDGIVKIIDDAIGNDGMSQSDYDKLFDDVNNLIGKNNQDTSSLYDQGLITPKLKKEIEDLEQKIKDELKDLTCAVKDDKKKGSDEVAETDCIQKLKNLKADIEELKSKNAEKDEMRCIWNIAPNENLKGKTYYFQISEKNNDGEGKKLYKLKEGDYPISFNKNKAVYTFKSKGKIYRPFSDNSYYFSNTSEDKYVFETGDAKSLVDIKIDDNNANAVTINGVQITAQQDCTDAKERGKGLSENLVFSTVVKGKYSISIEQDGKGKFISTFKLLGKGNSKISDSQKTGIEQEVQNSINAVLKDLKDPKDLNSLSNKTEVTDFGFYVKQMTGKEWIETLSDLGTTVWEEASLPKNYWNEDEAGYTNSTIRMPALFTGVADGVIGEVTSYPQLIKLGYDVATKEEVRTGLWNSVKNISPSSVYTLAEGAIKDKIAKYNFSDKPYLGYYEVSKDGVQIISMAMGAGFFKQGKNALKEGTKDVADKIKKEVKKDIEKAFVKNIDGVINNLKKRAKYILEGTGEYRRVGGHHPLAKKAFEGVENYDYKKAFSIKPSSLEDAWKTVNAGIPQNIHAKVTGNQNALYSAWRKANPLKQMEIGEMADIEIKAMVNAGIPEDIATGWVVKALEDLQAKGVKSIANIPWNGVN</sequence>
<feature type="coiled-coil region" evidence="1">
    <location>
        <begin position="101"/>
        <end position="166"/>
    </location>
</feature>
<evidence type="ECO:0000313" key="2">
    <source>
        <dbReference type="EMBL" id="EKB54077.1"/>
    </source>
</evidence>
<name>K1LPN7_9FLAO</name>
<accession>K1LPN7</accession>
<comment type="caution">
    <text evidence="2">The sequence shown here is derived from an EMBL/GenBank/DDBJ whole genome shotgun (WGS) entry which is preliminary data.</text>
</comment>
<evidence type="ECO:0000313" key="3">
    <source>
        <dbReference type="Proteomes" id="UP000006085"/>
    </source>
</evidence>
<proteinExistence type="predicted"/>
<gene>
    <name evidence="2" type="ORF">HMPREF9699_02120</name>
</gene>
<keyword evidence="3" id="KW-1185">Reference proteome</keyword>
<dbReference type="AlphaFoldDB" id="K1LPN7"/>
<protein>
    <submittedName>
        <fullName evidence="2">Uncharacterized protein</fullName>
    </submittedName>
</protein>
<dbReference type="STRING" id="883096.HMPREF9699_02120"/>